<proteinExistence type="predicted"/>
<gene>
    <name evidence="1" type="ORF">FA047_16705</name>
</gene>
<keyword evidence="2" id="KW-1185">Reference proteome</keyword>
<reference evidence="1 2" key="1">
    <citation type="submission" date="2019-04" db="EMBL/GenBank/DDBJ databases">
        <title>Pedobacter sp. RP-3-15 sp. nov., isolated from Arctic soil.</title>
        <authorList>
            <person name="Dahal R.H."/>
            <person name="Kim D.-U."/>
        </authorList>
    </citation>
    <scope>NUCLEOTIDE SEQUENCE [LARGE SCALE GENOMIC DNA]</scope>
    <source>
        <strain evidence="1 2">RP-3-15</strain>
    </source>
</reference>
<dbReference type="AlphaFoldDB" id="A0A4U1CGK2"/>
<accession>A0A4U1CGK2</accession>
<dbReference type="InterPro" id="IPR036806">
    <property type="entry name" value="YozE_SAM-like_sf"/>
</dbReference>
<dbReference type="Proteomes" id="UP000307244">
    <property type="component" value="Unassembled WGS sequence"/>
</dbReference>
<protein>
    <recommendedName>
        <fullName evidence="3">YozE SAM-like domain-containing protein</fullName>
    </recommendedName>
</protein>
<evidence type="ECO:0000313" key="2">
    <source>
        <dbReference type="Proteomes" id="UP000307244"/>
    </source>
</evidence>
<name>A0A4U1CGK2_9SPHI</name>
<sequence>MTLIEFIKSLVTKDSRLGDLAEDVMGDKNFPYDQPEERVVSYLRFVLGRRNNDGVFEELMAAYEVQKETPLKLTDLHVKFAPMKAERWEFLKANFPCDRVITVGEYGDIYRIYAVDAVGETAIKFDVYAKHKLTELSMVDVRNIYFGDLTKELTVQQALDQLAANHFSGTREPTQPNYSEMIGYLKSQLKDPLDI</sequence>
<organism evidence="1 2">
    <name type="scientific">Pedobacter frigoris</name>
    <dbReference type="NCBI Taxonomy" id="2571272"/>
    <lineage>
        <taxon>Bacteria</taxon>
        <taxon>Pseudomonadati</taxon>
        <taxon>Bacteroidota</taxon>
        <taxon>Sphingobacteriia</taxon>
        <taxon>Sphingobacteriales</taxon>
        <taxon>Sphingobacteriaceae</taxon>
        <taxon>Pedobacter</taxon>
    </lineage>
</organism>
<evidence type="ECO:0008006" key="3">
    <source>
        <dbReference type="Google" id="ProtNLM"/>
    </source>
</evidence>
<dbReference type="EMBL" id="SWBQ01000005">
    <property type="protein sequence ID" value="TKC04236.1"/>
    <property type="molecule type" value="Genomic_DNA"/>
</dbReference>
<evidence type="ECO:0000313" key="1">
    <source>
        <dbReference type="EMBL" id="TKC04236.1"/>
    </source>
</evidence>
<dbReference type="Gene3D" id="1.10.150.260">
    <property type="entry name" value="YozE SAM-like"/>
    <property type="match status" value="1"/>
</dbReference>
<dbReference type="RefSeq" id="WP_136837229.1">
    <property type="nucleotide sequence ID" value="NZ_SWBQ01000005.1"/>
</dbReference>
<comment type="caution">
    <text evidence="1">The sequence shown here is derived from an EMBL/GenBank/DDBJ whole genome shotgun (WGS) entry which is preliminary data.</text>
</comment>
<dbReference type="OrthoDB" id="1454071at2"/>
<dbReference type="SUPFAM" id="SSF140652">
    <property type="entry name" value="YozE-like"/>
    <property type="match status" value="1"/>
</dbReference>